<evidence type="ECO:0000313" key="2">
    <source>
        <dbReference type="Proteomes" id="UP000320048"/>
    </source>
</evidence>
<proteinExistence type="predicted"/>
<dbReference type="EMBL" id="VBAO01000100">
    <property type="protein sequence ID" value="TMI82954.1"/>
    <property type="molecule type" value="Genomic_DNA"/>
</dbReference>
<comment type="caution">
    <text evidence="1">The sequence shown here is derived from an EMBL/GenBank/DDBJ whole genome shotgun (WGS) entry which is preliminary data.</text>
</comment>
<dbReference type="Proteomes" id="UP000320048">
    <property type="component" value="Unassembled WGS sequence"/>
</dbReference>
<accession>A0A537JHG6</accession>
<protein>
    <submittedName>
        <fullName evidence="1">Uncharacterized protein</fullName>
    </submittedName>
</protein>
<gene>
    <name evidence="1" type="ORF">E6H04_03845</name>
</gene>
<sequence length="84" mass="9550">MLFEKIWAQVKGVERSGRLTVEEALDCATRLPQALFCSMMECLAENGEDPDVVIAQVIRLHQHMLRRLQEVAAALRQRPLQGPH</sequence>
<name>A0A537JHG6_9BACT</name>
<organism evidence="1 2">
    <name type="scientific">Candidatus Segetimicrobium genomatis</name>
    <dbReference type="NCBI Taxonomy" id="2569760"/>
    <lineage>
        <taxon>Bacteria</taxon>
        <taxon>Bacillati</taxon>
        <taxon>Candidatus Sysuimicrobiota</taxon>
        <taxon>Candidatus Sysuimicrobiia</taxon>
        <taxon>Candidatus Sysuimicrobiales</taxon>
        <taxon>Candidatus Segetimicrobiaceae</taxon>
        <taxon>Candidatus Segetimicrobium</taxon>
    </lineage>
</organism>
<reference evidence="1 2" key="1">
    <citation type="journal article" date="2019" name="Nat. Microbiol.">
        <title>Mediterranean grassland soil C-N compound turnover is dependent on rainfall and depth, and is mediated by genomically divergent microorganisms.</title>
        <authorList>
            <person name="Diamond S."/>
            <person name="Andeer P.F."/>
            <person name="Li Z."/>
            <person name="Crits-Christoph A."/>
            <person name="Burstein D."/>
            <person name="Anantharaman K."/>
            <person name="Lane K.R."/>
            <person name="Thomas B.C."/>
            <person name="Pan C."/>
            <person name="Northen T.R."/>
            <person name="Banfield J.F."/>
        </authorList>
    </citation>
    <scope>NUCLEOTIDE SEQUENCE [LARGE SCALE GENOMIC DNA]</scope>
    <source>
        <strain evidence="1">NP_7</strain>
    </source>
</reference>
<dbReference type="AlphaFoldDB" id="A0A537JHG6"/>
<evidence type="ECO:0000313" key="1">
    <source>
        <dbReference type="EMBL" id="TMI82954.1"/>
    </source>
</evidence>